<accession>A0AA87ZX67</accession>
<evidence type="ECO:0000313" key="1">
    <source>
        <dbReference type="EMBL" id="GMN45434.1"/>
    </source>
</evidence>
<dbReference type="AlphaFoldDB" id="A0AA87ZX67"/>
<proteinExistence type="predicted"/>
<protein>
    <submittedName>
        <fullName evidence="1">Uncharacterized protein</fullName>
    </submittedName>
</protein>
<gene>
    <name evidence="1" type="ORF">TIFTF001_014623</name>
</gene>
<keyword evidence="2" id="KW-1185">Reference proteome</keyword>
<evidence type="ECO:0000313" key="2">
    <source>
        <dbReference type="Proteomes" id="UP001187192"/>
    </source>
</evidence>
<dbReference type="EMBL" id="BTGU01000020">
    <property type="protein sequence ID" value="GMN45434.1"/>
    <property type="molecule type" value="Genomic_DNA"/>
</dbReference>
<sequence>MKLLVLCFNRGNKKMCQKVGERRFGFHVLDSRCADGFVYFIAVGLVQEYGEDEVSNHVAFNIVTNCDTMKDSVVTITKSVTTPVATTPATSFATAAEFDDSELDCSSDDDDLSFEKYKKHRL</sequence>
<dbReference type="Proteomes" id="UP001187192">
    <property type="component" value="Unassembled WGS sequence"/>
</dbReference>
<reference evidence="1" key="1">
    <citation type="submission" date="2023-07" db="EMBL/GenBank/DDBJ databases">
        <title>draft genome sequence of fig (Ficus carica).</title>
        <authorList>
            <person name="Takahashi T."/>
            <person name="Nishimura K."/>
        </authorList>
    </citation>
    <scope>NUCLEOTIDE SEQUENCE</scope>
</reference>
<organism evidence="1 2">
    <name type="scientific">Ficus carica</name>
    <name type="common">Common fig</name>
    <dbReference type="NCBI Taxonomy" id="3494"/>
    <lineage>
        <taxon>Eukaryota</taxon>
        <taxon>Viridiplantae</taxon>
        <taxon>Streptophyta</taxon>
        <taxon>Embryophyta</taxon>
        <taxon>Tracheophyta</taxon>
        <taxon>Spermatophyta</taxon>
        <taxon>Magnoliopsida</taxon>
        <taxon>eudicotyledons</taxon>
        <taxon>Gunneridae</taxon>
        <taxon>Pentapetalae</taxon>
        <taxon>rosids</taxon>
        <taxon>fabids</taxon>
        <taxon>Rosales</taxon>
        <taxon>Moraceae</taxon>
        <taxon>Ficeae</taxon>
        <taxon>Ficus</taxon>
    </lineage>
</organism>
<comment type="caution">
    <text evidence="1">The sequence shown here is derived from an EMBL/GenBank/DDBJ whole genome shotgun (WGS) entry which is preliminary data.</text>
</comment>
<name>A0AA87ZX67_FICCA</name>